<feature type="region of interest" description="Disordered" evidence="1">
    <location>
        <begin position="279"/>
        <end position="304"/>
    </location>
</feature>
<comment type="caution">
    <text evidence="2">The sequence shown here is derived from an EMBL/GenBank/DDBJ whole genome shotgun (WGS) entry which is preliminary data.</text>
</comment>
<sequence length="467" mass="53076">NKRRTRQRNNRNKRNNNNNSNNNSSQQNRNLTTKENEQLTTSTSTTTSTTTTISAPIESIISNTPPPPTPPPPPKQYDHPTSKLNTIERAEYIDYYGNPNEPMYDANELNHHHHHHNLFTSTLESSSGLNSTISSSNFEPETSHFNFYDNYHNVSKTSTFIPYNGYNTYTNQRSSNISSQMETPGRQYSNQYVAEHCDDNNYDSLHKVKHHNVHHNYPDDPTTYGDDVFYENDDSNVDNTHLDVERESYHHPRPEKLGNINIDKRRFVSDTYEHSINDMNNHLPNSTAAPYSAANSRPQQSQPNNSVDYLYQYYQFYPRPVLLGKSFHPIASHAENVNIGSDGRNVPVPSVHPSIEKIYGKFQRALQLDAESGAASSISLSDSSSSSSTTSLSTESPCNEPIPPIAPLPPLRIFNSQTTGTMNAPFDLLTRLKSFSFNGPFESLENDHHEFRLPDGRSYYFDHLTPR</sequence>
<evidence type="ECO:0000313" key="3">
    <source>
        <dbReference type="Proteomes" id="UP001142055"/>
    </source>
</evidence>
<dbReference type="Proteomes" id="UP001142055">
    <property type="component" value="Chromosome 4"/>
</dbReference>
<accession>A0A9Q0RIA0</accession>
<protein>
    <submittedName>
        <fullName evidence="2">Uncharacterized protein</fullName>
    </submittedName>
</protein>
<organism evidence="2 3">
    <name type="scientific">Blomia tropicalis</name>
    <name type="common">Mite</name>
    <dbReference type="NCBI Taxonomy" id="40697"/>
    <lineage>
        <taxon>Eukaryota</taxon>
        <taxon>Metazoa</taxon>
        <taxon>Ecdysozoa</taxon>
        <taxon>Arthropoda</taxon>
        <taxon>Chelicerata</taxon>
        <taxon>Arachnida</taxon>
        <taxon>Acari</taxon>
        <taxon>Acariformes</taxon>
        <taxon>Sarcoptiformes</taxon>
        <taxon>Astigmata</taxon>
        <taxon>Glycyphagoidea</taxon>
        <taxon>Echimyopodidae</taxon>
        <taxon>Blomia</taxon>
    </lineage>
</organism>
<feature type="region of interest" description="Disordered" evidence="1">
    <location>
        <begin position="1"/>
        <end position="81"/>
    </location>
</feature>
<evidence type="ECO:0000256" key="1">
    <source>
        <dbReference type="SAM" id="MobiDB-lite"/>
    </source>
</evidence>
<feature type="compositionally biased region" description="Low complexity" evidence="1">
    <location>
        <begin position="15"/>
        <end position="30"/>
    </location>
</feature>
<proteinExistence type="predicted"/>
<dbReference type="AlphaFoldDB" id="A0A9Q0RIA0"/>
<evidence type="ECO:0000313" key="2">
    <source>
        <dbReference type="EMBL" id="KAJ6215451.1"/>
    </source>
</evidence>
<feature type="compositionally biased region" description="Low complexity" evidence="1">
    <location>
        <begin position="40"/>
        <end position="52"/>
    </location>
</feature>
<name>A0A9Q0RIA0_BLOTA</name>
<feature type="compositionally biased region" description="Basic residues" evidence="1">
    <location>
        <begin position="1"/>
        <end position="14"/>
    </location>
</feature>
<gene>
    <name evidence="2" type="ORF">RDWZM_009951</name>
</gene>
<feature type="compositionally biased region" description="Pro residues" evidence="1">
    <location>
        <begin position="64"/>
        <end position="75"/>
    </location>
</feature>
<feature type="region of interest" description="Disordered" evidence="1">
    <location>
        <begin position="377"/>
        <end position="401"/>
    </location>
</feature>
<feature type="non-terminal residue" evidence="2">
    <location>
        <position position="467"/>
    </location>
</feature>
<dbReference type="EMBL" id="JAPWDV010000004">
    <property type="protein sequence ID" value="KAJ6215451.1"/>
    <property type="molecule type" value="Genomic_DNA"/>
</dbReference>
<feature type="compositionally biased region" description="Low complexity" evidence="1">
    <location>
        <begin position="377"/>
        <end position="396"/>
    </location>
</feature>
<keyword evidence="3" id="KW-1185">Reference proteome</keyword>
<reference evidence="2" key="1">
    <citation type="submission" date="2022-12" db="EMBL/GenBank/DDBJ databases">
        <title>Genome assemblies of Blomia tropicalis.</title>
        <authorList>
            <person name="Cui Y."/>
        </authorList>
    </citation>
    <scope>NUCLEOTIDE SEQUENCE</scope>
    <source>
        <tissue evidence="2">Adult mites</tissue>
    </source>
</reference>